<dbReference type="OrthoDB" id="3691423at2"/>
<protein>
    <recommendedName>
        <fullName evidence="3">Excreted virulence factor EspC, type VII ESX diderm</fullName>
    </recommendedName>
</protein>
<dbReference type="EMBL" id="JYFN01000061">
    <property type="protein sequence ID" value="KJE20392.1"/>
    <property type="molecule type" value="Genomic_DNA"/>
</dbReference>
<reference evidence="2" key="1">
    <citation type="submission" date="2015-02" db="EMBL/GenBank/DDBJ databases">
        <title>Draft Genome of Frankia sp. CpI1-S.</title>
        <authorList>
            <person name="Oshone R.T."/>
            <person name="Ngom M."/>
            <person name="Ghodhbane-Gtari F."/>
            <person name="Gtari M."/>
            <person name="Morris K."/>
            <person name="Thomas K."/>
            <person name="Sen A."/>
            <person name="Tisa L.S."/>
        </authorList>
    </citation>
    <scope>NUCLEOTIDE SEQUENCE [LARGE SCALE GENOMIC DNA]</scope>
    <source>
        <strain evidence="2">CpI1-S</strain>
    </source>
</reference>
<evidence type="ECO:0008006" key="3">
    <source>
        <dbReference type="Google" id="ProtNLM"/>
    </source>
</evidence>
<gene>
    <name evidence="1" type="ORF">FF36_05291</name>
</gene>
<accession>A0A0D8BAJ5</accession>
<dbReference type="RefSeq" id="WP_044887775.1">
    <property type="nucleotide sequence ID" value="NZ_JYFN01000061.1"/>
</dbReference>
<dbReference type="AlphaFoldDB" id="A0A0D8BAJ5"/>
<keyword evidence="2" id="KW-1185">Reference proteome</keyword>
<sequence length="126" mass="12746">MSGTIRFDSGKYDQLITQLGAALKELGDGAAGPLALTADVQLQPSGQTWQPAVDLVGAGTALFGLISENNDSLKTGLGDLSTALAQGRSIFNDVEDLAAATAGQFDQVVGHPLGAVHARNEGAGAL</sequence>
<dbReference type="Proteomes" id="UP000032545">
    <property type="component" value="Unassembled WGS sequence"/>
</dbReference>
<reference evidence="1 2" key="2">
    <citation type="journal article" date="2016" name="Genome Announc.">
        <title>Permanent Draft Genome Sequences for Two Variants of Frankia sp. Strain CpI1, the First Frankia Strain Isolated from Root Nodules of Comptonia peregrina.</title>
        <authorList>
            <person name="Oshone R."/>
            <person name="Hurst S.G.IV."/>
            <person name="Abebe-Akele F."/>
            <person name="Simpson S."/>
            <person name="Morris K."/>
            <person name="Thomas W.K."/>
            <person name="Tisa L.S."/>
        </authorList>
    </citation>
    <scope>NUCLEOTIDE SEQUENCE [LARGE SCALE GENOMIC DNA]</scope>
    <source>
        <strain evidence="2">CpI1-S</strain>
    </source>
</reference>
<organism evidence="1 2">
    <name type="scientific">Frankia torreyi</name>
    <dbReference type="NCBI Taxonomy" id="1856"/>
    <lineage>
        <taxon>Bacteria</taxon>
        <taxon>Bacillati</taxon>
        <taxon>Actinomycetota</taxon>
        <taxon>Actinomycetes</taxon>
        <taxon>Frankiales</taxon>
        <taxon>Frankiaceae</taxon>
        <taxon>Frankia</taxon>
    </lineage>
</organism>
<proteinExistence type="predicted"/>
<name>A0A0D8BAJ5_9ACTN</name>
<comment type="caution">
    <text evidence="1">The sequence shown here is derived from an EMBL/GenBank/DDBJ whole genome shotgun (WGS) entry which is preliminary data.</text>
</comment>
<dbReference type="PATRIC" id="fig|1502723.3.peg.5702"/>
<evidence type="ECO:0000313" key="2">
    <source>
        <dbReference type="Proteomes" id="UP000032545"/>
    </source>
</evidence>
<evidence type="ECO:0000313" key="1">
    <source>
        <dbReference type="EMBL" id="KJE20392.1"/>
    </source>
</evidence>